<evidence type="ECO:0000313" key="3">
    <source>
        <dbReference type="Ensembl" id="ENSLBEP00000005168.1"/>
    </source>
</evidence>
<dbReference type="InterPro" id="IPR031650">
    <property type="entry name" value="CCDC73"/>
</dbReference>
<dbReference type="STRING" id="56723.ENSLBEP00000005168"/>
<accession>A0A3Q3EDG5</accession>
<dbReference type="GeneTree" id="ENSGT01120000272300"/>
<feature type="region of interest" description="Disordered" evidence="2">
    <location>
        <begin position="448"/>
        <end position="563"/>
    </location>
</feature>
<proteinExistence type="predicted"/>
<feature type="compositionally biased region" description="Basic and acidic residues" evidence="2">
    <location>
        <begin position="465"/>
        <end position="496"/>
    </location>
</feature>
<evidence type="ECO:0000256" key="1">
    <source>
        <dbReference type="SAM" id="Coils"/>
    </source>
</evidence>
<protein>
    <recommendedName>
        <fullName evidence="5">Coiled-coil domain containing 73</fullName>
    </recommendedName>
</protein>
<feature type="compositionally biased region" description="Basic and acidic residues" evidence="2">
    <location>
        <begin position="536"/>
        <end position="561"/>
    </location>
</feature>
<name>A0A3Q3EDG5_9LABR</name>
<dbReference type="PANTHER" id="PTHR28660">
    <property type="entry name" value="COILED-COIL DOMAIN-CONTAINING PROTEIN 73"/>
    <property type="match status" value="1"/>
</dbReference>
<sequence>MDLCADSGTLSTHAAKGGPVLEEELSFSSNRSQTGSGNTILLQLLEFKTHLLEIVEELQIQRDAKTLFEDQISKLVLENQELEWEKASLQHQIETVTNQHTEALMNAQKQFQAKISNIEEEKGIFQISVELKDKEMINLKEAMKSLQMLKYNLEKKANEMEVMRSLQHTHQLLLSQTQTVSKVEMELQTYKQRYQDLKQEHELMQEKSKAMENKVAHLMESSISSKTSWDKEKAVFLDHIKSQHQDLQAVREAYDKIKQEHSKLLLKSTLLNGLKRRDGRQCQNYNSQHFPTLEERIDEPISESDLPALQNLASTKTKNRDSPEDTEAKLITTEAIGGQDVRNPTQQFKFKQHLNPLNSLTFLLTRNNLVGLCSPNGTACIISKEHLNVSTSVRGSNVGSDLNSSSSSFSEDGLQISKTVFCSVKDSSTALCLDNGSIDESLDSLSQDVSVEGKGTEQNQGWIDDMNKGKKDREESNREQHYSKKEVHREDVKGGRTDGLQRGIIITQRTGRVDRREDSQQSSEDAGDSKQPGTATRDRKEEERTNGAEETEKPKLHRPENQIDAQMTTYTTTEKSNPQQDLNIMDAETLLPACVTSDCSQKVSEKDVDSSYVTTGYEIHREQQSFSPNEHQCINHWPNDLIQEVQLFCHDEVKSFAQDALPPLR</sequence>
<dbReference type="AlphaFoldDB" id="A0A3Q3EDG5"/>
<keyword evidence="4" id="KW-1185">Reference proteome</keyword>
<dbReference type="Proteomes" id="UP000261660">
    <property type="component" value="Unplaced"/>
</dbReference>
<reference evidence="3" key="2">
    <citation type="submission" date="2025-09" db="UniProtKB">
        <authorList>
            <consortium name="Ensembl"/>
        </authorList>
    </citation>
    <scope>IDENTIFICATION</scope>
</reference>
<evidence type="ECO:0008006" key="5">
    <source>
        <dbReference type="Google" id="ProtNLM"/>
    </source>
</evidence>
<organism evidence="3 4">
    <name type="scientific">Labrus bergylta</name>
    <name type="common">ballan wrasse</name>
    <dbReference type="NCBI Taxonomy" id="56723"/>
    <lineage>
        <taxon>Eukaryota</taxon>
        <taxon>Metazoa</taxon>
        <taxon>Chordata</taxon>
        <taxon>Craniata</taxon>
        <taxon>Vertebrata</taxon>
        <taxon>Euteleostomi</taxon>
        <taxon>Actinopterygii</taxon>
        <taxon>Neopterygii</taxon>
        <taxon>Teleostei</taxon>
        <taxon>Neoteleostei</taxon>
        <taxon>Acanthomorphata</taxon>
        <taxon>Eupercaria</taxon>
        <taxon>Labriformes</taxon>
        <taxon>Labridae</taxon>
        <taxon>Labrus</taxon>
    </lineage>
</organism>
<dbReference type="Ensembl" id="ENSLBET00000005438.1">
    <property type="protein sequence ID" value="ENSLBEP00000005168.1"/>
    <property type="gene ID" value="ENSLBEG00000003988.1"/>
</dbReference>
<feature type="coiled-coil region" evidence="1">
    <location>
        <begin position="72"/>
        <end position="214"/>
    </location>
</feature>
<keyword evidence="1" id="KW-0175">Coiled coil</keyword>
<feature type="coiled-coil region" evidence="1">
    <location>
        <begin position="240"/>
        <end position="267"/>
    </location>
</feature>
<dbReference type="Pfam" id="PF15818">
    <property type="entry name" value="CCDC73"/>
    <property type="match status" value="1"/>
</dbReference>
<dbReference type="InParanoid" id="A0A3Q3EDG5"/>
<dbReference type="PANTHER" id="PTHR28660:SF1">
    <property type="entry name" value="COILED-COIL DOMAIN-CONTAINING PROTEIN 73"/>
    <property type="match status" value="1"/>
</dbReference>
<evidence type="ECO:0000256" key="2">
    <source>
        <dbReference type="SAM" id="MobiDB-lite"/>
    </source>
</evidence>
<evidence type="ECO:0000313" key="4">
    <source>
        <dbReference type="Proteomes" id="UP000261660"/>
    </source>
</evidence>
<reference evidence="3" key="1">
    <citation type="submission" date="2025-08" db="UniProtKB">
        <authorList>
            <consortium name="Ensembl"/>
        </authorList>
    </citation>
    <scope>IDENTIFICATION</scope>
</reference>